<keyword evidence="5 6" id="KW-0472">Membrane</keyword>
<reference evidence="8 9" key="1">
    <citation type="submission" date="2023-10" db="EMBL/GenBank/DDBJ databases">
        <title>Development of a sustainable strategy for remediation of hydrocarbon-contaminated territories based on the waste exchange concept.</title>
        <authorList>
            <person name="Krivoruchko A."/>
        </authorList>
    </citation>
    <scope>NUCLEOTIDE SEQUENCE [LARGE SCALE GENOMIC DNA]</scope>
    <source>
        <strain evidence="8 9">IEGM 60</strain>
    </source>
</reference>
<keyword evidence="4 6" id="KW-1133">Transmembrane helix</keyword>
<dbReference type="PROSITE" id="PS50850">
    <property type="entry name" value="MFS"/>
    <property type="match status" value="1"/>
</dbReference>
<protein>
    <submittedName>
        <fullName evidence="8">MFS transporter</fullName>
    </submittedName>
</protein>
<feature type="transmembrane region" description="Helical" evidence="6">
    <location>
        <begin position="216"/>
        <end position="236"/>
    </location>
</feature>
<feature type="transmembrane region" description="Helical" evidence="6">
    <location>
        <begin position="409"/>
        <end position="429"/>
    </location>
</feature>
<feature type="domain" description="Major facilitator superfamily (MFS) profile" evidence="7">
    <location>
        <begin position="21"/>
        <end position="467"/>
    </location>
</feature>
<evidence type="ECO:0000313" key="8">
    <source>
        <dbReference type="EMBL" id="MDV6281784.1"/>
    </source>
</evidence>
<dbReference type="Gene3D" id="1.20.1250.20">
    <property type="entry name" value="MFS general substrate transporter like domains"/>
    <property type="match status" value="1"/>
</dbReference>
<keyword evidence="9" id="KW-1185">Reference proteome</keyword>
<feature type="transmembrane region" description="Helical" evidence="6">
    <location>
        <begin position="343"/>
        <end position="362"/>
    </location>
</feature>
<feature type="transmembrane region" description="Helical" evidence="6">
    <location>
        <begin position="106"/>
        <end position="125"/>
    </location>
</feature>
<dbReference type="InterPro" id="IPR020846">
    <property type="entry name" value="MFS_dom"/>
</dbReference>
<dbReference type="Proteomes" id="UP001185737">
    <property type="component" value="Unassembled WGS sequence"/>
</dbReference>
<feature type="transmembrane region" description="Helical" evidence="6">
    <location>
        <begin position="77"/>
        <end position="100"/>
    </location>
</feature>
<feature type="transmembrane region" description="Helical" evidence="6">
    <location>
        <begin position="242"/>
        <end position="260"/>
    </location>
</feature>
<evidence type="ECO:0000256" key="5">
    <source>
        <dbReference type="ARBA" id="ARBA00023136"/>
    </source>
</evidence>
<evidence type="ECO:0000256" key="4">
    <source>
        <dbReference type="ARBA" id="ARBA00022989"/>
    </source>
</evidence>
<dbReference type="PANTHER" id="PTHR23501">
    <property type="entry name" value="MAJOR FACILITATOR SUPERFAMILY"/>
    <property type="match status" value="1"/>
</dbReference>
<accession>A0ABU4CE00</accession>
<comment type="caution">
    <text evidence="8">The sequence shown here is derived from an EMBL/GenBank/DDBJ whole genome shotgun (WGS) entry which is preliminary data.</text>
</comment>
<dbReference type="InterPro" id="IPR036259">
    <property type="entry name" value="MFS_trans_sf"/>
</dbReference>
<dbReference type="PANTHER" id="PTHR23501:SF191">
    <property type="entry name" value="VACUOLAR BASIC AMINO ACID TRANSPORTER 4"/>
    <property type="match status" value="1"/>
</dbReference>
<feature type="transmembrane region" description="Helical" evidence="6">
    <location>
        <begin position="441"/>
        <end position="459"/>
    </location>
</feature>
<evidence type="ECO:0000256" key="3">
    <source>
        <dbReference type="ARBA" id="ARBA00022692"/>
    </source>
</evidence>
<dbReference type="Pfam" id="PF07690">
    <property type="entry name" value="MFS_1"/>
    <property type="match status" value="1"/>
</dbReference>
<feature type="transmembrane region" description="Helical" evidence="6">
    <location>
        <begin position="368"/>
        <end position="388"/>
    </location>
</feature>
<keyword evidence="3 6" id="KW-0812">Transmembrane</keyword>
<keyword evidence="2" id="KW-0813">Transport</keyword>
<feature type="transmembrane region" description="Helical" evidence="6">
    <location>
        <begin position="146"/>
        <end position="170"/>
    </location>
</feature>
<feature type="transmembrane region" description="Helical" evidence="6">
    <location>
        <begin position="281"/>
        <end position="303"/>
    </location>
</feature>
<evidence type="ECO:0000256" key="2">
    <source>
        <dbReference type="ARBA" id="ARBA00022448"/>
    </source>
</evidence>
<dbReference type="SUPFAM" id="SSF103473">
    <property type="entry name" value="MFS general substrate transporter"/>
    <property type="match status" value="1"/>
</dbReference>
<organism evidence="8 9">
    <name type="scientific">Rhodococcus jostii</name>
    <dbReference type="NCBI Taxonomy" id="132919"/>
    <lineage>
        <taxon>Bacteria</taxon>
        <taxon>Bacillati</taxon>
        <taxon>Actinomycetota</taxon>
        <taxon>Actinomycetes</taxon>
        <taxon>Mycobacteriales</taxon>
        <taxon>Nocardiaceae</taxon>
        <taxon>Rhodococcus</taxon>
    </lineage>
</organism>
<feature type="transmembrane region" description="Helical" evidence="6">
    <location>
        <begin position="39"/>
        <end position="65"/>
    </location>
</feature>
<dbReference type="InterPro" id="IPR011701">
    <property type="entry name" value="MFS"/>
</dbReference>
<dbReference type="EMBL" id="JAWLKA010000007">
    <property type="protein sequence ID" value="MDV6281784.1"/>
    <property type="molecule type" value="Genomic_DNA"/>
</dbReference>
<sequence>MTAINGRNVPVSEELQVPFRVSGALATGSVLQPLNSSMIAVAIVGIAAQFGSTSGISWVISAMYITTAVGAPTAGRFGALFGARRVFVGGLVLVAVGSVAGMLAPGVGWLIGAYVVLGIGISTHMPNAMTMIRSYAERYERQPRTALTTLVVCGQSVAALGPTIGGVLVGTFGWQSILWVNLPVVLLSAVAVMRADVGFAGGRATSVRAALHTLDGLGILLFLVTITSMMMVLVSLRDAPSWGLLPVAIVGLGLFVGWEWRTAEPFLDIHALVRNRALSGTLGRALITFTCFYCVFFGIPQWLQYVRGMSAIEAGLTMLPVAGVSVISTIVGSRLYRKAGARWTLLVGTLALLIGGVLIASVERSTAPILVLLLVGAVLGIPNGFNNIGNQSLVNAVTSVEEVGTAIGMYRTMTFIGANLSVVVLQVTAGDEIDDGGLHRMGWFIAATAVLLFVGIVFSRSIGPNAEARIDNAGS</sequence>
<name>A0ABU4CE00_RHOJO</name>
<comment type="subcellular location">
    <subcellularLocation>
        <location evidence="1">Cell inner membrane</location>
        <topology evidence="1">Multi-pass membrane protein</topology>
    </subcellularLocation>
</comment>
<gene>
    <name evidence="8" type="ORF">R3Q59_14835</name>
</gene>
<evidence type="ECO:0000259" key="7">
    <source>
        <dbReference type="PROSITE" id="PS50850"/>
    </source>
</evidence>
<evidence type="ECO:0000256" key="6">
    <source>
        <dbReference type="SAM" id="Phobius"/>
    </source>
</evidence>
<dbReference type="RefSeq" id="WP_283351280.1">
    <property type="nucleotide sequence ID" value="NZ_JAWLKA010000007.1"/>
</dbReference>
<evidence type="ECO:0000256" key="1">
    <source>
        <dbReference type="ARBA" id="ARBA00004429"/>
    </source>
</evidence>
<feature type="transmembrane region" description="Helical" evidence="6">
    <location>
        <begin position="309"/>
        <end position="331"/>
    </location>
</feature>
<feature type="transmembrane region" description="Helical" evidence="6">
    <location>
        <begin position="176"/>
        <end position="195"/>
    </location>
</feature>
<evidence type="ECO:0000313" key="9">
    <source>
        <dbReference type="Proteomes" id="UP001185737"/>
    </source>
</evidence>
<dbReference type="Gene3D" id="1.20.1720.10">
    <property type="entry name" value="Multidrug resistance protein D"/>
    <property type="match status" value="1"/>
</dbReference>
<proteinExistence type="predicted"/>